<feature type="region of interest" description="Disordered" evidence="1">
    <location>
        <begin position="438"/>
        <end position="481"/>
    </location>
</feature>
<feature type="compositionally biased region" description="Basic and acidic residues" evidence="1">
    <location>
        <begin position="300"/>
        <end position="311"/>
    </location>
</feature>
<feature type="compositionally biased region" description="Basic residues" evidence="1">
    <location>
        <begin position="188"/>
        <end position="202"/>
    </location>
</feature>
<feature type="compositionally biased region" description="Basic and acidic residues" evidence="1">
    <location>
        <begin position="780"/>
        <end position="792"/>
    </location>
</feature>
<feature type="compositionally biased region" description="Basic residues" evidence="1">
    <location>
        <begin position="286"/>
        <end position="298"/>
    </location>
</feature>
<feature type="compositionally biased region" description="Basic residues" evidence="1">
    <location>
        <begin position="356"/>
        <end position="365"/>
    </location>
</feature>
<feature type="region of interest" description="Disordered" evidence="1">
    <location>
        <begin position="676"/>
        <end position="718"/>
    </location>
</feature>
<feature type="region of interest" description="Disordered" evidence="1">
    <location>
        <begin position="535"/>
        <end position="595"/>
    </location>
</feature>
<feature type="compositionally biased region" description="Polar residues" evidence="1">
    <location>
        <begin position="258"/>
        <end position="278"/>
    </location>
</feature>
<evidence type="ECO:0000313" key="3">
    <source>
        <dbReference type="EMBL" id="CAD7429192.1"/>
    </source>
</evidence>
<feature type="compositionally biased region" description="Low complexity" evidence="1">
    <location>
        <begin position="676"/>
        <end position="686"/>
    </location>
</feature>
<dbReference type="GO" id="GO:0031032">
    <property type="term" value="P:actomyosin structure organization"/>
    <property type="evidence" value="ECO:0007669"/>
    <property type="project" value="TreeGrafter"/>
</dbReference>
<evidence type="ECO:0000256" key="1">
    <source>
        <dbReference type="SAM" id="MobiDB-lite"/>
    </source>
</evidence>
<feature type="compositionally biased region" description="Low complexity" evidence="1">
    <location>
        <begin position="390"/>
        <end position="402"/>
    </location>
</feature>
<feature type="compositionally biased region" description="Polar residues" evidence="1">
    <location>
        <begin position="126"/>
        <end position="145"/>
    </location>
</feature>
<feature type="compositionally biased region" description="Basic and acidic residues" evidence="1">
    <location>
        <begin position="687"/>
        <end position="710"/>
    </location>
</feature>
<dbReference type="PANTHER" id="PTHR23280:SF4">
    <property type="entry name" value="BAND 4.1-LIKE PROTEIN 4A"/>
    <property type="match status" value="1"/>
</dbReference>
<evidence type="ECO:0000259" key="2">
    <source>
        <dbReference type="SMART" id="SM01195"/>
    </source>
</evidence>
<feature type="compositionally biased region" description="Polar residues" evidence="1">
    <location>
        <begin position="755"/>
        <end position="774"/>
    </location>
</feature>
<proteinExistence type="predicted"/>
<feature type="region of interest" description="Disordered" evidence="1">
    <location>
        <begin position="68"/>
        <end position="87"/>
    </location>
</feature>
<sequence>MTLQPTHSSSPIPNEENTYGFETPSKPACKHLWKCCVEHHAFFRLVQVSPTTPDIFALGSKFRYSGRTEKQAQRDAQMRLRSPPHVGSLYRSTCSIPAVLPSHGRADSPRSTRSAPWTQPHMRGLYTSSSPRSVRSAGNNSQLLNRLTRRSSSVESQSSNDSRSCKKHHHHRSRRGSDNDSELSKCSGKSHGHRRHRHRSHGNKRDSGSEQDQHHRHRHKSSSRHSSRPSGSHYELVDSEAQWREVQRKQAEGGTGIHQATVTTVGNRRSGYMNSGMETESEQSYHHKRKHKKHRSRSRSPSETKARLPDELKKHLEFDLIDTEGMSDAQLREIPYKVVETNNKTLRVKLSPNAKRSQRSPRRTKSASTQDERCPPPSNGDSPPPPYSPPQNQNNPTPTNNSETRKSSDNLAGPEDSKRPSESPIIYNGLADIINKHSASSSASQSPAGSLRTRSGHCNDNTNNNIINTASNNNNNHLPRLSSSQYQDYRNISHRTHSSRAFSSALYDNPGTLLGKANGLLAPHINKHQHNNINNTVCHEHSDSGLSAGSQDYSSYVTDRSSEGPKYAQTTKLPTSLSSSLQHSPLPSLVSSTGTTSRGYPFNSMRLPPAGLPHTPVNRHWDMAWGSVYSSPSQPDQGTYRTMPCNANNNWSGGGYGGGGRNSTCNSRGPLYFTHHNTSSSSSTHNVLRDSNKFNTRGRTDATRQGRSGDGDPALQRRSRSASLELILSPIIQSTLHSSWCNDPETIREDDESLEQTGSDTSPYKITNNNNQQHPNHRANGHEVTHEMSTEL</sequence>
<feature type="compositionally biased region" description="Basic residues" evidence="1">
    <location>
        <begin position="165"/>
        <end position="174"/>
    </location>
</feature>
<feature type="compositionally biased region" description="Low complexity" evidence="1">
    <location>
        <begin position="570"/>
        <end position="592"/>
    </location>
</feature>
<feature type="compositionally biased region" description="Pro residues" evidence="1">
    <location>
        <begin position="375"/>
        <end position="389"/>
    </location>
</feature>
<feature type="compositionally biased region" description="Low complexity" evidence="1">
    <location>
        <begin position="459"/>
        <end position="476"/>
    </location>
</feature>
<feature type="domain" description="FERM adjacent" evidence="2">
    <location>
        <begin position="53"/>
        <end position="95"/>
    </location>
</feature>
<feature type="compositionally biased region" description="Low complexity" evidence="1">
    <location>
        <begin position="150"/>
        <end position="162"/>
    </location>
</feature>
<protein>
    <recommendedName>
        <fullName evidence="2">FERM adjacent domain-containing protein</fullName>
    </recommendedName>
</protein>
<dbReference type="PANTHER" id="PTHR23280">
    <property type="entry name" value="4.1 G PROTEIN"/>
    <property type="match status" value="1"/>
</dbReference>
<feature type="compositionally biased region" description="Polar residues" evidence="1">
    <location>
        <begin position="544"/>
        <end position="559"/>
    </location>
</feature>
<dbReference type="InterPro" id="IPR018980">
    <property type="entry name" value="FERM_PH-like_C"/>
</dbReference>
<feature type="region of interest" description="Disordered" evidence="1">
    <location>
        <begin position="345"/>
        <end position="424"/>
    </location>
</feature>
<organism evidence="3">
    <name type="scientific">Timema monikensis</name>
    <dbReference type="NCBI Taxonomy" id="170555"/>
    <lineage>
        <taxon>Eukaryota</taxon>
        <taxon>Metazoa</taxon>
        <taxon>Ecdysozoa</taxon>
        <taxon>Arthropoda</taxon>
        <taxon>Hexapoda</taxon>
        <taxon>Insecta</taxon>
        <taxon>Pterygota</taxon>
        <taxon>Neoptera</taxon>
        <taxon>Polyneoptera</taxon>
        <taxon>Phasmatodea</taxon>
        <taxon>Timematodea</taxon>
        <taxon>Timematoidea</taxon>
        <taxon>Timematidae</taxon>
        <taxon>Timema</taxon>
    </lineage>
</organism>
<dbReference type="SUPFAM" id="SSF50729">
    <property type="entry name" value="PH domain-like"/>
    <property type="match status" value="1"/>
</dbReference>
<dbReference type="GO" id="GO:0005856">
    <property type="term" value="C:cytoskeleton"/>
    <property type="evidence" value="ECO:0007669"/>
    <property type="project" value="TreeGrafter"/>
</dbReference>
<feature type="compositionally biased region" description="Basic and acidic residues" evidence="1">
    <location>
        <begin position="203"/>
        <end position="213"/>
    </location>
</feature>
<dbReference type="AlphaFoldDB" id="A0A7R9HNT9"/>
<feature type="compositionally biased region" description="Basic residues" evidence="1">
    <location>
        <begin position="214"/>
        <end position="227"/>
    </location>
</feature>
<dbReference type="InterPro" id="IPR011993">
    <property type="entry name" value="PH-like_dom_sf"/>
</dbReference>
<feature type="region of interest" description="Disordered" evidence="1">
    <location>
        <begin position="100"/>
        <end position="311"/>
    </location>
</feature>
<feature type="compositionally biased region" description="Basic and acidic residues" evidence="1">
    <location>
        <begin position="68"/>
        <end position="78"/>
    </location>
</feature>
<feature type="compositionally biased region" description="Basic and acidic residues" evidence="1">
    <location>
        <begin position="241"/>
        <end position="251"/>
    </location>
</feature>
<feature type="compositionally biased region" description="Low complexity" evidence="1">
    <location>
        <begin position="438"/>
        <end position="450"/>
    </location>
</feature>
<dbReference type="Pfam" id="PF09380">
    <property type="entry name" value="FERM_C"/>
    <property type="match status" value="1"/>
</dbReference>
<dbReference type="InterPro" id="IPR014847">
    <property type="entry name" value="FA"/>
</dbReference>
<reference evidence="3" key="1">
    <citation type="submission" date="2020-11" db="EMBL/GenBank/DDBJ databases">
        <authorList>
            <person name="Tran Van P."/>
        </authorList>
    </citation>
    <scope>NUCLEOTIDE SEQUENCE</scope>
</reference>
<name>A0A7R9HNT9_9NEOP</name>
<accession>A0A7R9HNT9</accession>
<gene>
    <name evidence="3" type="ORF">TMSB3V08_LOCUS5973</name>
</gene>
<dbReference type="SMART" id="SM01195">
    <property type="entry name" value="FA"/>
    <property type="match status" value="1"/>
</dbReference>
<dbReference type="EMBL" id="OB793995">
    <property type="protein sequence ID" value="CAD7429192.1"/>
    <property type="molecule type" value="Genomic_DNA"/>
</dbReference>
<feature type="region of interest" description="Disordered" evidence="1">
    <location>
        <begin position="742"/>
        <end position="792"/>
    </location>
</feature>
<dbReference type="Gene3D" id="2.30.29.30">
    <property type="entry name" value="Pleckstrin-homology domain (PH domain)/Phosphotyrosine-binding domain (PTB)"/>
    <property type="match status" value="1"/>
</dbReference>
<dbReference type="Pfam" id="PF08736">
    <property type="entry name" value="FA"/>
    <property type="match status" value="1"/>
</dbReference>